<keyword evidence="2" id="KW-0418">Kinase</keyword>
<dbReference type="SUPFAM" id="SSF53067">
    <property type="entry name" value="Actin-like ATPase domain"/>
    <property type="match status" value="2"/>
</dbReference>
<dbReference type="InterPro" id="IPR052519">
    <property type="entry name" value="Euk-type_GlcNAc_Kinase"/>
</dbReference>
<dbReference type="Gene3D" id="1.10.720.160">
    <property type="match status" value="1"/>
</dbReference>
<dbReference type="RefSeq" id="WP_150032245.1">
    <property type="nucleotide sequence ID" value="NZ_VWSH01000002.1"/>
</dbReference>
<keyword evidence="3" id="KW-1185">Reference proteome</keyword>
<protein>
    <submittedName>
        <fullName evidence="2">N-acetylglucosamine kinase</fullName>
    </submittedName>
</protein>
<name>A0A5M6CMN1_9BACT</name>
<proteinExistence type="predicted"/>
<comment type="caution">
    <text evidence="2">The sequence shown here is derived from an EMBL/GenBank/DDBJ whole genome shotgun (WGS) entry which is preliminary data.</text>
</comment>
<dbReference type="AlphaFoldDB" id="A0A5M6CMN1"/>
<reference evidence="2 3" key="1">
    <citation type="submission" date="2019-09" db="EMBL/GenBank/DDBJ databases">
        <title>Genome sequence and assembly of Taibaiella sp.</title>
        <authorList>
            <person name="Chhetri G."/>
        </authorList>
    </citation>
    <scope>NUCLEOTIDE SEQUENCE [LARGE SCALE GENOMIC DNA]</scope>
    <source>
        <strain evidence="2 3">KVB11</strain>
    </source>
</reference>
<feature type="domain" description="ATPase BadF/BadG/BcrA/BcrD type" evidence="1">
    <location>
        <begin position="55"/>
        <end position="219"/>
    </location>
</feature>
<gene>
    <name evidence="2" type="ORF">F0919_08055</name>
</gene>
<evidence type="ECO:0000259" key="1">
    <source>
        <dbReference type="Pfam" id="PF01869"/>
    </source>
</evidence>
<dbReference type="InterPro" id="IPR043129">
    <property type="entry name" value="ATPase_NBD"/>
</dbReference>
<organism evidence="2 3">
    <name type="scientific">Taibaiella lutea</name>
    <dbReference type="NCBI Taxonomy" id="2608001"/>
    <lineage>
        <taxon>Bacteria</taxon>
        <taxon>Pseudomonadati</taxon>
        <taxon>Bacteroidota</taxon>
        <taxon>Chitinophagia</taxon>
        <taxon>Chitinophagales</taxon>
        <taxon>Chitinophagaceae</taxon>
        <taxon>Taibaiella</taxon>
    </lineage>
</organism>
<keyword evidence="2" id="KW-0808">Transferase</keyword>
<sequence length="286" mass="32721">MSSILIADSGSSKTDWSLIGSNHKTKHFQTPGLNPFFRTEADCLQLLNDELKINPKKESISKIIFYGAGVKTKNEADFVEKILKKHFGVKKVEAHSDMLGAARAAMGDKKGICCILGTGSNSCYYNGKKIMQQNPSLGFIIGDEGSGTYLGKRVLQYFFYNTFDDELREAFRNKYGDDLSDILKKVYKDPLANRYLASFTQFLMEHRGHYMVENIIEDAFIDFHQRHVLKYRESWKHPIHFIGTVAYEFKDIIYSLHEQYGLETGNIMKSPAEGLIKFHKEELEKS</sequence>
<dbReference type="PANTHER" id="PTHR43190">
    <property type="entry name" value="N-ACETYL-D-GLUCOSAMINE KINASE"/>
    <property type="match status" value="1"/>
</dbReference>
<evidence type="ECO:0000313" key="2">
    <source>
        <dbReference type="EMBL" id="KAA5534565.1"/>
    </source>
</evidence>
<dbReference type="CDD" id="cd24079">
    <property type="entry name" value="ASKHA_NBD_PG1100-like"/>
    <property type="match status" value="1"/>
</dbReference>
<dbReference type="Pfam" id="PF01869">
    <property type="entry name" value="BcrAD_BadFG"/>
    <property type="match status" value="1"/>
</dbReference>
<dbReference type="PANTHER" id="PTHR43190:SF3">
    <property type="entry name" value="N-ACETYL-D-GLUCOSAMINE KINASE"/>
    <property type="match status" value="1"/>
</dbReference>
<dbReference type="GO" id="GO:0016301">
    <property type="term" value="F:kinase activity"/>
    <property type="evidence" value="ECO:0007669"/>
    <property type="project" value="UniProtKB-KW"/>
</dbReference>
<dbReference type="Proteomes" id="UP000323632">
    <property type="component" value="Unassembled WGS sequence"/>
</dbReference>
<evidence type="ECO:0000313" key="3">
    <source>
        <dbReference type="Proteomes" id="UP000323632"/>
    </source>
</evidence>
<dbReference type="InterPro" id="IPR002731">
    <property type="entry name" value="ATPase_BadF"/>
</dbReference>
<dbReference type="EMBL" id="VWSH01000002">
    <property type="protein sequence ID" value="KAA5534565.1"/>
    <property type="molecule type" value="Genomic_DNA"/>
</dbReference>
<dbReference type="Gene3D" id="3.30.420.40">
    <property type="match status" value="2"/>
</dbReference>
<accession>A0A5M6CMN1</accession>